<dbReference type="EMBL" id="LAZR01015544">
    <property type="protein sequence ID" value="KKM08567.1"/>
    <property type="molecule type" value="Genomic_DNA"/>
</dbReference>
<gene>
    <name evidence="1" type="ORF">LCGC14_1723610</name>
</gene>
<proteinExistence type="predicted"/>
<feature type="non-terminal residue" evidence="1">
    <location>
        <position position="115"/>
    </location>
</feature>
<accession>A0A0F9KBD0</accession>
<evidence type="ECO:0000313" key="1">
    <source>
        <dbReference type="EMBL" id="KKM08567.1"/>
    </source>
</evidence>
<organism evidence="1">
    <name type="scientific">marine sediment metagenome</name>
    <dbReference type="NCBI Taxonomy" id="412755"/>
    <lineage>
        <taxon>unclassified sequences</taxon>
        <taxon>metagenomes</taxon>
        <taxon>ecological metagenomes</taxon>
    </lineage>
</organism>
<comment type="caution">
    <text evidence="1">The sequence shown here is derived from an EMBL/GenBank/DDBJ whole genome shotgun (WGS) entry which is preliminary data.</text>
</comment>
<dbReference type="AlphaFoldDB" id="A0A0F9KBD0"/>
<protein>
    <submittedName>
        <fullName evidence="1">Uncharacterized protein</fullName>
    </submittedName>
</protein>
<sequence>MMRVKPGHGGDGAAAAAIAWVPIVAADFVSTTEFKDPSGIVTNPLVIHASNGDITFDTTEKGNETNELKVSDISSRRINGVPVKVVKLATKKKTDKVWQTMVVAEGGVTLEMVFG</sequence>
<reference evidence="1" key="1">
    <citation type="journal article" date="2015" name="Nature">
        <title>Complex archaea that bridge the gap between prokaryotes and eukaryotes.</title>
        <authorList>
            <person name="Spang A."/>
            <person name="Saw J.H."/>
            <person name="Jorgensen S.L."/>
            <person name="Zaremba-Niedzwiedzka K."/>
            <person name="Martijn J."/>
            <person name="Lind A.E."/>
            <person name="van Eijk R."/>
            <person name="Schleper C."/>
            <person name="Guy L."/>
            <person name="Ettema T.J."/>
        </authorList>
    </citation>
    <scope>NUCLEOTIDE SEQUENCE</scope>
</reference>
<name>A0A0F9KBD0_9ZZZZ</name>